<evidence type="ECO:0000259" key="2">
    <source>
        <dbReference type="PROSITE" id="PS51136"/>
    </source>
</evidence>
<sequence>MCGGLEGVARDFVSYLSEEDMLFYTKLWEALKARFPYQQQYDDNILQRVMGIKQGTKSFDEYCEELSRSTLYMTQKWRCPR</sequence>
<dbReference type="PROSITE" id="PS51136">
    <property type="entry name" value="WAC"/>
    <property type="match status" value="1"/>
</dbReference>
<organism evidence="3 4">
    <name type="scientific">Penicillium capsulatum</name>
    <dbReference type="NCBI Taxonomy" id="69766"/>
    <lineage>
        <taxon>Eukaryota</taxon>
        <taxon>Fungi</taxon>
        <taxon>Dikarya</taxon>
        <taxon>Ascomycota</taxon>
        <taxon>Pezizomycotina</taxon>
        <taxon>Eurotiomycetes</taxon>
        <taxon>Eurotiomycetidae</taxon>
        <taxon>Eurotiales</taxon>
        <taxon>Aspergillaceae</taxon>
        <taxon>Penicillium</taxon>
    </lineage>
</organism>
<gene>
    <name evidence="3" type="ORF">N7492_009169</name>
</gene>
<evidence type="ECO:0000313" key="4">
    <source>
        <dbReference type="Proteomes" id="UP001146351"/>
    </source>
</evidence>
<comment type="subcellular location">
    <subcellularLocation>
        <location evidence="1">Nucleus</location>
    </subcellularLocation>
</comment>
<dbReference type="InterPro" id="IPR013136">
    <property type="entry name" value="WSTF_Acf1_Cbp146"/>
</dbReference>
<dbReference type="GO" id="GO:0005634">
    <property type="term" value="C:nucleus"/>
    <property type="evidence" value="ECO:0007669"/>
    <property type="project" value="UniProtKB-SubCell"/>
</dbReference>
<proteinExistence type="predicted"/>
<keyword evidence="1" id="KW-0539">Nucleus</keyword>
<dbReference type="AlphaFoldDB" id="A0A9W9HUV7"/>
<feature type="domain" description="WAC" evidence="2">
    <location>
        <begin position="47"/>
        <end position="81"/>
    </location>
</feature>
<dbReference type="EMBL" id="JAPQKO010000006">
    <property type="protein sequence ID" value="KAJ5156366.1"/>
    <property type="molecule type" value="Genomic_DNA"/>
</dbReference>
<accession>A0A9W9HUV7</accession>
<comment type="caution">
    <text evidence="3">The sequence shown here is derived from an EMBL/GenBank/DDBJ whole genome shotgun (WGS) entry which is preliminary data.</text>
</comment>
<protein>
    <recommendedName>
        <fullName evidence="2">WAC domain-containing protein</fullName>
    </recommendedName>
</protein>
<keyword evidence="4" id="KW-1185">Reference proteome</keyword>
<name>A0A9W9HUV7_9EURO</name>
<dbReference type="Proteomes" id="UP001146351">
    <property type="component" value="Unassembled WGS sequence"/>
</dbReference>
<evidence type="ECO:0000313" key="3">
    <source>
        <dbReference type="EMBL" id="KAJ5156366.1"/>
    </source>
</evidence>
<reference evidence="3" key="2">
    <citation type="journal article" date="2023" name="IMA Fungus">
        <title>Comparative genomic study of the Penicillium genus elucidates a diverse pangenome and 15 lateral gene transfer events.</title>
        <authorList>
            <person name="Petersen C."/>
            <person name="Sorensen T."/>
            <person name="Nielsen M.R."/>
            <person name="Sondergaard T.E."/>
            <person name="Sorensen J.L."/>
            <person name="Fitzpatrick D.A."/>
            <person name="Frisvad J.C."/>
            <person name="Nielsen K.L."/>
        </authorList>
    </citation>
    <scope>NUCLEOTIDE SEQUENCE</scope>
    <source>
        <strain evidence="3">IBT 21917</strain>
    </source>
</reference>
<evidence type="ECO:0000256" key="1">
    <source>
        <dbReference type="PROSITE-ProRule" id="PRU00475"/>
    </source>
</evidence>
<reference evidence="3" key="1">
    <citation type="submission" date="2022-11" db="EMBL/GenBank/DDBJ databases">
        <authorList>
            <person name="Petersen C."/>
        </authorList>
    </citation>
    <scope>NUCLEOTIDE SEQUENCE</scope>
    <source>
        <strain evidence="3">IBT 21917</strain>
    </source>
</reference>